<dbReference type="GO" id="GO:0003723">
    <property type="term" value="F:RNA binding"/>
    <property type="evidence" value="ECO:0007669"/>
    <property type="project" value="UniProtKB-UniRule"/>
</dbReference>
<dbReference type="Proteomes" id="UP000256690">
    <property type="component" value="Unassembled WGS sequence"/>
</dbReference>
<name>A0A3D8SAY2_9EURO</name>
<dbReference type="PROSITE" id="PS50102">
    <property type="entry name" value="RRM"/>
    <property type="match status" value="2"/>
</dbReference>
<proteinExistence type="predicted"/>
<dbReference type="OrthoDB" id="272703at2759"/>
<evidence type="ECO:0000256" key="2">
    <source>
        <dbReference type="PROSITE-ProRule" id="PRU00176"/>
    </source>
</evidence>
<reference evidence="4 5" key="1">
    <citation type="journal article" date="2018" name="IMA Fungus">
        <title>IMA Genome-F 9: Draft genome sequence of Annulohypoxylon stygium, Aspergillus mulundensis, Berkeleyomyces basicola (syn. Thielaviopsis basicola), Ceratocystis smalleyi, two Cercospora beticola strains, Coleophoma cylindrospora, Fusarium fracticaudum, Phialophora cf. hyalina, and Morchella septimelata.</title>
        <authorList>
            <person name="Wingfield B.D."/>
            <person name="Bills G.F."/>
            <person name="Dong Y."/>
            <person name="Huang W."/>
            <person name="Nel W.J."/>
            <person name="Swalarsk-Parry B.S."/>
            <person name="Vaghefi N."/>
            <person name="Wilken P.M."/>
            <person name="An Z."/>
            <person name="de Beer Z.W."/>
            <person name="De Vos L."/>
            <person name="Chen L."/>
            <person name="Duong T.A."/>
            <person name="Gao Y."/>
            <person name="Hammerbacher A."/>
            <person name="Kikkert J.R."/>
            <person name="Li Y."/>
            <person name="Li H."/>
            <person name="Li K."/>
            <person name="Li Q."/>
            <person name="Liu X."/>
            <person name="Ma X."/>
            <person name="Naidoo K."/>
            <person name="Pethybridge S.J."/>
            <person name="Sun J."/>
            <person name="Steenkamp E.T."/>
            <person name="van der Nest M.A."/>
            <person name="van Wyk S."/>
            <person name="Wingfield M.J."/>
            <person name="Xiong C."/>
            <person name="Yue Q."/>
            <person name="Zhang X."/>
        </authorList>
    </citation>
    <scope>NUCLEOTIDE SEQUENCE [LARGE SCALE GENOMIC DNA]</scope>
    <source>
        <strain evidence="4 5">DSM 5745</strain>
    </source>
</reference>
<dbReference type="InterPro" id="IPR012677">
    <property type="entry name" value="Nucleotide-bd_a/b_plait_sf"/>
</dbReference>
<dbReference type="Pfam" id="PF00076">
    <property type="entry name" value="RRM_1"/>
    <property type="match status" value="2"/>
</dbReference>
<protein>
    <recommendedName>
        <fullName evidence="3">RRM domain-containing protein</fullName>
    </recommendedName>
</protein>
<dbReference type="AlphaFoldDB" id="A0A3D8SAY2"/>
<dbReference type="EMBL" id="PVWQ01000004">
    <property type="protein sequence ID" value="RDW83532.1"/>
    <property type="molecule type" value="Genomic_DNA"/>
</dbReference>
<dbReference type="PANTHER" id="PTHR21245">
    <property type="entry name" value="HETEROGENEOUS NUCLEAR RIBONUCLEOPROTEIN"/>
    <property type="match status" value="1"/>
</dbReference>
<dbReference type="SUPFAM" id="SSF54928">
    <property type="entry name" value="RNA-binding domain, RBD"/>
    <property type="match status" value="1"/>
</dbReference>
<keyword evidence="5" id="KW-1185">Reference proteome</keyword>
<evidence type="ECO:0000313" key="5">
    <source>
        <dbReference type="Proteomes" id="UP000256690"/>
    </source>
</evidence>
<feature type="domain" description="RRM" evidence="3">
    <location>
        <begin position="1"/>
        <end position="59"/>
    </location>
</feature>
<gene>
    <name evidence="4" type="ORF">DSM5745_03858</name>
</gene>
<comment type="caution">
    <text evidence="4">The sequence shown here is derived from an EMBL/GenBank/DDBJ whole genome shotgun (WGS) entry which is preliminary data.</text>
</comment>
<dbReference type="GeneID" id="38114228"/>
<feature type="domain" description="RRM" evidence="3">
    <location>
        <begin position="94"/>
        <end position="181"/>
    </location>
</feature>
<accession>A0A3D8SAY2</accession>
<keyword evidence="1 2" id="KW-0694">RNA-binding</keyword>
<evidence type="ECO:0000313" key="4">
    <source>
        <dbReference type="EMBL" id="RDW83532.1"/>
    </source>
</evidence>
<organism evidence="4 5">
    <name type="scientific">Aspergillus mulundensis</name>
    <dbReference type="NCBI Taxonomy" id="1810919"/>
    <lineage>
        <taxon>Eukaryota</taxon>
        <taxon>Fungi</taxon>
        <taxon>Dikarya</taxon>
        <taxon>Ascomycota</taxon>
        <taxon>Pezizomycotina</taxon>
        <taxon>Eurotiomycetes</taxon>
        <taxon>Eurotiomycetidae</taxon>
        <taxon>Eurotiales</taxon>
        <taxon>Aspergillaceae</taxon>
        <taxon>Aspergillus</taxon>
        <taxon>Aspergillus subgen. Nidulantes</taxon>
    </lineage>
</organism>
<dbReference type="RefSeq" id="XP_026604870.1">
    <property type="nucleotide sequence ID" value="XM_026745874.1"/>
</dbReference>
<dbReference type="InterPro" id="IPR035979">
    <property type="entry name" value="RBD_domain_sf"/>
</dbReference>
<evidence type="ECO:0000256" key="1">
    <source>
        <dbReference type="ARBA" id="ARBA00022884"/>
    </source>
</evidence>
<sequence length="186" mass="20495">MRATSCVTAIDISVDPFTGRNPSYCFVEFDTKDKADHAMDELNGRDFQGRPLKVKPCVPKEQRRDNGERSGYVFDRWQRSDAARHFRGYAARGCRLVVSGLPKPSTQAYMNEKLAEFFVGFGVEAISKTICPHYQGRAASNAPHYAYVDFATASQAQAATDALNGMIGPWGTILTLTKAGSDWNGS</sequence>
<evidence type="ECO:0000259" key="3">
    <source>
        <dbReference type="PROSITE" id="PS50102"/>
    </source>
</evidence>
<dbReference type="Gene3D" id="3.30.70.330">
    <property type="match status" value="2"/>
</dbReference>
<dbReference type="InterPro" id="IPR000504">
    <property type="entry name" value="RRM_dom"/>
</dbReference>
<dbReference type="CDD" id="cd00590">
    <property type="entry name" value="RRM_SF"/>
    <property type="match status" value="1"/>
</dbReference>
<dbReference type="STRING" id="1810919.A0A3D8SAY2"/>